<dbReference type="Gene3D" id="3.40.50.300">
    <property type="entry name" value="P-loop containing nucleotide triphosphate hydrolases"/>
    <property type="match status" value="1"/>
</dbReference>
<evidence type="ECO:0000256" key="1">
    <source>
        <dbReference type="ARBA" id="ARBA00009018"/>
    </source>
</evidence>
<dbReference type="EMBL" id="CP064781">
    <property type="protein sequence ID" value="QRJ63987.1"/>
    <property type="molecule type" value="Genomic_DNA"/>
</dbReference>
<evidence type="ECO:0000256" key="5">
    <source>
        <dbReference type="HAMAP-Rule" id="MF_00376"/>
    </source>
</evidence>
<keyword evidence="5" id="KW-0963">Cytoplasm</keyword>
<keyword evidence="5 7" id="KW-0808">Transferase</keyword>
<keyword evidence="5 7" id="KW-0418">Kinase</keyword>
<reference evidence="7" key="1">
    <citation type="submission" date="2020-11" db="EMBL/GenBank/DDBJ databases">
        <title>Azospira restricta DSM 18626 genome sequence.</title>
        <authorList>
            <person name="Moe W.M."/>
        </authorList>
    </citation>
    <scope>NUCLEOTIDE SEQUENCE</scope>
    <source>
        <strain evidence="7">DSM 18626</strain>
    </source>
</reference>
<dbReference type="KEGG" id="ares:IWH25_01085"/>
<dbReference type="NCBIfam" id="TIGR00152">
    <property type="entry name" value="dephospho-CoA kinase"/>
    <property type="match status" value="1"/>
</dbReference>
<proteinExistence type="inferred from homology"/>
<evidence type="ECO:0000256" key="6">
    <source>
        <dbReference type="NCBIfam" id="TIGR00152"/>
    </source>
</evidence>
<protein>
    <recommendedName>
        <fullName evidence="5 6">Dephospho-CoA kinase</fullName>
        <ecNumber evidence="5 6">2.7.1.24</ecNumber>
    </recommendedName>
    <alternativeName>
        <fullName evidence="5">Dephosphocoenzyme A kinase</fullName>
    </alternativeName>
</protein>
<dbReference type="HAMAP" id="MF_00376">
    <property type="entry name" value="Dephospho_CoA_kinase"/>
    <property type="match status" value="1"/>
</dbReference>
<keyword evidence="2 5" id="KW-0547">Nucleotide-binding</keyword>
<keyword evidence="3 5" id="KW-0067">ATP-binding</keyword>
<name>A0A974SPC3_9RHOO</name>
<dbReference type="PANTHER" id="PTHR10695">
    <property type="entry name" value="DEPHOSPHO-COA KINASE-RELATED"/>
    <property type="match status" value="1"/>
</dbReference>
<dbReference type="GO" id="GO:0004140">
    <property type="term" value="F:dephospho-CoA kinase activity"/>
    <property type="evidence" value="ECO:0007669"/>
    <property type="project" value="UniProtKB-UniRule"/>
</dbReference>
<evidence type="ECO:0000313" key="8">
    <source>
        <dbReference type="Proteomes" id="UP000663444"/>
    </source>
</evidence>
<evidence type="ECO:0000256" key="2">
    <source>
        <dbReference type="ARBA" id="ARBA00022741"/>
    </source>
</evidence>
<dbReference type="AlphaFoldDB" id="A0A974SPC3"/>
<dbReference type="Pfam" id="PF01121">
    <property type="entry name" value="CoaE"/>
    <property type="match status" value="1"/>
</dbReference>
<dbReference type="GO" id="GO:0005524">
    <property type="term" value="F:ATP binding"/>
    <property type="evidence" value="ECO:0007669"/>
    <property type="project" value="UniProtKB-UniRule"/>
</dbReference>
<dbReference type="GO" id="GO:0005737">
    <property type="term" value="C:cytoplasm"/>
    <property type="evidence" value="ECO:0007669"/>
    <property type="project" value="UniProtKB-SubCell"/>
</dbReference>
<keyword evidence="4 5" id="KW-0173">Coenzyme A biosynthesis</keyword>
<dbReference type="CDD" id="cd02022">
    <property type="entry name" value="DPCK"/>
    <property type="match status" value="1"/>
</dbReference>
<evidence type="ECO:0000256" key="3">
    <source>
        <dbReference type="ARBA" id="ARBA00022840"/>
    </source>
</evidence>
<dbReference type="InterPro" id="IPR001977">
    <property type="entry name" value="Depp_CoAkinase"/>
</dbReference>
<evidence type="ECO:0000313" key="7">
    <source>
        <dbReference type="EMBL" id="QRJ63987.1"/>
    </source>
</evidence>
<dbReference type="Proteomes" id="UP000663444">
    <property type="component" value="Chromosome"/>
</dbReference>
<feature type="binding site" evidence="5">
    <location>
        <begin position="12"/>
        <end position="17"/>
    </location>
    <ligand>
        <name>ATP</name>
        <dbReference type="ChEBI" id="CHEBI:30616"/>
    </ligand>
</feature>
<comment type="subcellular location">
    <subcellularLocation>
        <location evidence="5">Cytoplasm</location>
    </subcellularLocation>
</comment>
<dbReference type="RefSeq" id="WP_203387518.1">
    <property type="nucleotide sequence ID" value="NZ_CP064781.1"/>
</dbReference>
<comment type="catalytic activity">
    <reaction evidence="5">
        <text>3'-dephospho-CoA + ATP = ADP + CoA + H(+)</text>
        <dbReference type="Rhea" id="RHEA:18245"/>
        <dbReference type="ChEBI" id="CHEBI:15378"/>
        <dbReference type="ChEBI" id="CHEBI:30616"/>
        <dbReference type="ChEBI" id="CHEBI:57287"/>
        <dbReference type="ChEBI" id="CHEBI:57328"/>
        <dbReference type="ChEBI" id="CHEBI:456216"/>
        <dbReference type="EC" id="2.7.1.24"/>
    </reaction>
</comment>
<comment type="function">
    <text evidence="5">Catalyzes the phosphorylation of the 3'-hydroxyl group of dephosphocoenzyme A to form coenzyme A.</text>
</comment>
<comment type="pathway">
    <text evidence="5">Cofactor biosynthesis; coenzyme A biosynthesis; CoA from (R)-pantothenate: step 5/5.</text>
</comment>
<dbReference type="GO" id="GO:0015937">
    <property type="term" value="P:coenzyme A biosynthetic process"/>
    <property type="evidence" value="ECO:0007669"/>
    <property type="project" value="UniProtKB-UniRule"/>
</dbReference>
<comment type="similarity">
    <text evidence="1 5">Belongs to the CoaE family.</text>
</comment>
<dbReference type="InterPro" id="IPR027417">
    <property type="entry name" value="P-loop_NTPase"/>
</dbReference>
<accession>A0A974SPC3</accession>
<gene>
    <name evidence="5" type="primary">coaE</name>
    <name evidence="7" type="ORF">IWH25_01085</name>
</gene>
<keyword evidence="8" id="KW-1185">Reference proteome</keyword>
<organism evidence="7 8">
    <name type="scientific">Azospira restricta</name>
    <dbReference type="NCBI Taxonomy" id="404405"/>
    <lineage>
        <taxon>Bacteria</taxon>
        <taxon>Pseudomonadati</taxon>
        <taxon>Pseudomonadota</taxon>
        <taxon>Betaproteobacteria</taxon>
        <taxon>Rhodocyclales</taxon>
        <taxon>Rhodocyclaceae</taxon>
        <taxon>Azospira</taxon>
    </lineage>
</organism>
<dbReference type="SUPFAM" id="SSF52540">
    <property type="entry name" value="P-loop containing nucleoside triphosphate hydrolases"/>
    <property type="match status" value="1"/>
</dbReference>
<dbReference type="PANTHER" id="PTHR10695:SF46">
    <property type="entry name" value="BIFUNCTIONAL COENZYME A SYNTHASE-RELATED"/>
    <property type="match status" value="1"/>
</dbReference>
<sequence length="206" mass="20987">MSYVVGLTGGIGSGKSTVAGLFVAQGAALVDTDAIAHALTAPGGAAMPAIAAAFGDGVLRADGALDRAAMRARAFAEPAAKARLEGILHPLIRAEADRQVHAASAPYVILAVPLLVESGSYGERCDRILVVDCAEATQLARVVARNGLSAAEVRAIMATQATRAARLAAADDVIDNDGPPSALPAQVERLHRQYLGAALTKVKANC</sequence>
<evidence type="ECO:0000256" key="4">
    <source>
        <dbReference type="ARBA" id="ARBA00022993"/>
    </source>
</evidence>
<dbReference type="EC" id="2.7.1.24" evidence="5 6"/>
<dbReference type="PROSITE" id="PS51219">
    <property type="entry name" value="DPCK"/>
    <property type="match status" value="1"/>
</dbReference>